<comment type="caution">
    <text evidence="2">The sequence shown here is derived from an EMBL/GenBank/DDBJ whole genome shotgun (WGS) entry which is preliminary data.</text>
</comment>
<sequence>MKIAIIGATGRVGTRLIDEALRRGHQVTAIARTASKLPARPGLTAKDVDVADAAGLAAALAGNDVAFSTVRFLQASADQIVGGVKKAGVPRLLVVGGAGSLEVAPGKALIDTPEFPKAYFAEASAGRDFLNALRNETELNWTFVSPSALFEPGERTGHFRIGKDTLLVDANGKSWVSMEDFAIAFLDEAEKPAHARQRFTVGY</sequence>
<dbReference type="Proteomes" id="UP000255008">
    <property type="component" value="Unassembled WGS sequence"/>
</dbReference>
<accession>A0AAJ5D6U9</accession>
<dbReference type="KEGG" id="rmn:TK49_17605"/>
<dbReference type="SUPFAM" id="SSF51735">
    <property type="entry name" value="NAD(P)-binding Rossmann-fold domains"/>
    <property type="match status" value="1"/>
</dbReference>
<reference evidence="2 3" key="1">
    <citation type="submission" date="2018-06" db="EMBL/GenBank/DDBJ databases">
        <authorList>
            <consortium name="Pathogen Informatics"/>
            <person name="Doyle S."/>
        </authorList>
    </citation>
    <scope>NUCLEOTIDE SEQUENCE [LARGE SCALE GENOMIC DNA]</scope>
    <source>
        <strain evidence="2 3">NCTC10894</strain>
    </source>
</reference>
<proteinExistence type="predicted"/>
<evidence type="ECO:0000313" key="2">
    <source>
        <dbReference type="EMBL" id="SUE35974.1"/>
    </source>
</evidence>
<evidence type="ECO:0000313" key="3">
    <source>
        <dbReference type="Proteomes" id="UP000255008"/>
    </source>
</evidence>
<dbReference type="CDD" id="cd05244">
    <property type="entry name" value="BVR-B_like_SDR_a"/>
    <property type="match status" value="1"/>
</dbReference>
<protein>
    <submittedName>
        <fullName evidence="2">Cholesterol dehydrogenase</fullName>
    </submittedName>
</protein>
<dbReference type="PANTHER" id="PTHR43355">
    <property type="entry name" value="FLAVIN REDUCTASE (NADPH)"/>
    <property type="match status" value="1"/>
</dbReference>
<evidence type="ECO:0000259" key="1">
    <source>
        <dbReference type="Pfam" id="PF13460"/>
    </source>
</evidence>
<name>A0AAJ5D6U9_9RALS</name>
<organism evidence="2 3">
    <name type="scientific">Ralstonia mannitolilytica</name>
    <dbReference type="NCBI Taxonomy" id="105219"/>
    <lineage>
        <taxon>Bacteria</taxon>
        <taxon>Pseudomonadati</taxon>
        <taxon>Pseudomonadota</taxon>
        <taxon>Betaproteobacteria</taxon>
        <taxon>Burkholderiales</taxon>
        <taxon>Burkholderiaceae</taxon>
        <taxon>Ralstonia</taxon>
    </lineage>
</organism>
<dbReference type="RefSeq" id="WP_045218552.1">
    <property type="nucleotide sequence ID" value="NZ_BAAAEC010000011.1"/>
</dbReference>
<feature type="domain" description="NAD(P)-binding" evidence="1">
    <location>
        <begin position="7"/>
        <end position="169"/>
    </location>
</feature>
<dbReference type="InterPro" id="IPR016040">
    <property type="entry name" value="NAD(P)-bd_dom"/>
</dbReference>
<dbReference type="GO" id="GO:0016646">
    <property type="term" value="F:oxidoreductase activity, acting on the CH-NH group of donors, NAD or NADP as acceptor"/>
    <property type="evidence" value="ECO:0007669"/>
    <property type="project" value="TreeGrafter"/>
</dbReference>
<dbReference type="AlphaFoldDB" id="A0AAJ5D6U9"/>
<dbReference type="Pfam" id="PF13460">
    <property type="entry name" value="NAD_binding_10"/>
    <property type="match status" value="1"/>
</dbReference>
<dbReference type="Gene3D" id="3.40.50.720">
    <property type="entry name" value="NAD(P)-binding Rossmann-like Domain"/>
    <property type="match status" value="1"/>
</dbReference>
<dbReference type="GeneID" id="34793206"/>
<dbReference type="PANTHER" id="PTHR43355:SF2">
    <property type="entry name" value="FLAVIN REDUCTASE (NADPH)"/>
    <property type="match status" value="1"/>
</dbReference>
<dbReference type="EMBL" id="UGVE01000002">
    <property type="protein sequence ID" value="SUE35974.1"/>
    <property type="molecule type" value="Genomic_DNA"/>
</dbReference>
<dbReference type="InterPro" id="IPR051606">
    <property type="entry name" value="Polyketide_Oxido-like"/>
</dbReference>
<gene>
    <name evidence="2" type="ORF">NCTC10894_03992</name>
</gene>
<dbReference type="InterPro" id="IPR036291">
    <property type="entry name" value="NAD(P)-bd_dom_sf"/>
</dbReference>